<dbReference type="PRINTS" id="PR00080">
    <property type="entry name" value="SDRFAMILY"/>
</dbReference>
<proteinExistence type="inferred from homology"/>
<reference evidence="2" key="1">
    <citation type="submission" date="2019-02" db="EMBL/GenBank/DDBJ databases">
        <authorList>
            <person name="Gruber-Vodicka R. H."/>
            <person name="Seah K. B. B."/>
        </authorList>
    </citation>
    <scope>NUCLEOTIDE SEQUENCE</scope>
    <source>
        <strain evidence="2">BECK_BZ125</strain>
    </source>
</reference>
<dbReference type="PANTHER" id="PTHR42879">
    <property type="entry name" value="3-OXOACYL-(ACYL-CARRIER-PROTEIN) REDUCTASE"/>
    <property type="match status" value="1"/>
</dbReference>
<dbReference type="PANTHER" id="PTHR42879:SF2">
    <property type="entry name" value="3-OXOACYL-[ACYL-CARRIER-PROTEIN] REDUCTASE FABG"/>
    <property type="match status" value="1"/>
</dbReference>
<gene>
    <name evidence="2" type="ORF">BECKTC1821E_GA0114239_100626</name>
</gene>
<dbReference type="Pfam" id="PF13561">
    <property type="entry name" value="adh_short_C2"/>
    <property type="match status" value="1"/>
</dbReference>
<dbReference type="CDD" id="cd05233">
    <property type="entry name" value="SDR_c"/>
    <property type="match status" value="1"/>
</dbReference>
<name>A0A450YEW8_9GAMM</name>
<dbReference type="EMBL" id="CAADFT010000006">
    <property type="protein sequence ID" value="VFK40013.1"/>
    <property type="molecule type" value="Genomic_DNA"/>
</dbReference>
<comment type="similarity">
    <text evidence="1">Belongs to the short-chain dehydrogenases/reductases (SDR) family.</text>
</comment>
<dbReference type="InterPro" id="IPR036291">
    <property type="entry name" value="NAD(P)-bd_dom_sf"/>
</dbReference>
<protein>
    <submittedName>
        <fullName evidence="2">Gluconate 5-dehydrogenase</fullName>
    </submittedName>
</protein>
<dbReference type="InterPro" id="IPR050259">
    <property type="entry name" value="SDR"/>
</dbReference>
<dbReference type="PRINTS" id="PR00081">
    <property type="entry name" value="GDHRDH"/>
</dbReference>
<evidence type="ECO:0000256" key="1">
    <source>
        <dbReference type="ARBA" id="ARBA00006484"/>
    </source>
</evidence>
<dbReference type="Gene3D" id="3.40.50.720">
    <property type="entry name" value="NAD(P)-binding Rossmann-like Domain"/>
    <property type="match status" value="1"/>
</dbReference>
<accession>A0A450YEW8</accession>
<dbReference type="SUPFAM" id="SSF51735">
    <property type="entry name" value="NAD(P)-binding Rossmann-fold domains"/>
    <property type="match status" value="1"/>
</dbReference>
<dbReference type="AlphaFoldDB" id="A0A450YEW8"/>
<dbReference type="InterPro" id="IPR002347">
    <property type="entry name" value="SDR_fam"/>
</dbReference>
<dbReference type="FunFam" id="3.40.50.720:FF:000084">
    <property type="entry name" value="Short-chain dehydrogenase reductase"/>
    <property type="match status" value="1"/>
</dbReference>
<organism evidence="2">
    <name type="scientific">Candidatus Kentrum sp. TC</name>
    <dbReference type="NCBI Taxonomy" id="2126339"/>
    <lineage>
        <taxon>Bacteria</taxon>
        <taxon>Pseudomonadati</taxon>
        <taxon>Pseudomonadota</taxon>
        <taxon>Gammaproteobacteria</taxon>
        <taxon>Candidatus Kentrum</taxon>
    </lineage>
</organism>
<sequence>MNRAKGNGAVEALFDLSGRGALVTGGSRGIGKAIAQVLIQAGAEVAITGRSQQALDAAQEEFSASFGGGVHTLAVDHAEWERSAEWVALAEERLGGGGVDILVNNAVQYPAKRPLEEIDDRSWSHVQTLNLFAPMALAPAAAPAMKRKNWGRILNISSYWGVFGAEKRSAYITSKSGLIGLTKALAAELGPFGISVNAIAPGAIRTAMTETNWRKSENAHLPFPIGRWGEPEEIAGMALALLADTGNYITGQTIRIDGGASAI</sequence>
<evidence type="ECO:0000313" key="2">
    <source>
        <dbReference type="EMBL" id="VFK40013.1"/>
    </source>
</evidence>